<feature type="compositionally biased region" description="Polar residues" evidence="5">
    <location>
        <begin position="382"/>
        <end position="400"/>
    </location>
</feature>
<dbReference type="InterPro" id="IPR036187">
    <property type="entry name" value="DNA_mismatch_repair_MutS_sf"/>
</dbReference>
<organism evidence="8 9">
    <name type="scientific">Sporisorium reilianum (strain SRZ2)</name>
    <name type="common">Maize head smut fungus</name>
    <dbReference type="NCBI Taxonomy" id="999809"/>
    <lineage>
        <taxon>Eukaryota</taxon>
        <taxon>Fungi</taxon>
        <taxon>Dikarya</taxon>
        <taxon>Basidiomycota</taxon>
        <taxon>Ustilaginomycotina</taxon>
        <taxon>Ustilaginomycetes</taxon>
        <taxon>Ustilaginales</taxon>
        <taxon>Ustilaginaceae</taxon>
        <taxon>Sporisorium</taxon>
    </lineage>
</organism>
<evidence type="ECO:0000259" key="6">
    <source>
        <dbReference type="SMART" id="SM00533"/>
    </source>
</evidence>
<feature type="compositionally biased region" description="Basic and acidic residues" evidence="5">
    <location>
        <begin position="612"/>
        <end position="640"/>
    </location>
</feature>
<feature type="region of interest" description="Disordered" evidence="5">
    <location>
        <begin position="1"/>
        <end position="30"/>
    </location>
</feature>
<proteinExistence type="inferred from homology"/>
<dbReference type="PANTHER" id="PTHR11361">
    <property type="entry name" value="DNA MISMATCH REPAIR PROTEIN MUTS FAMILY MEMBER"/>
    <property type="match status" value="1"/>
</dbReference>
<feature type="region of interest" description="Disordered" evidence="5">
    <location>
        <begin position="603"/>
        <end position="659"/>
    </location>
</feature>
<evidence type="ECO:0000313" key="8">
    <source>
        <dbReference type="EMBL" id="CBQ67882.1"/>
    </source>
</evidence>
<dbReference type="AlphaFoldDB" id="E6ZKM9"/>
<dbReference type="VEuPathDB" id="FungiDB:sr10153.2"/>
<feature type="region of interest" description="Disordered" evidence="5">
    <location>
        <begin position="382"/>
        <end position="406"/>
    </location>
</feature>
<dbReference type="HOGENOM" id="CLU_002472_8_0_1"/>
<comment type="similarity">
    <text evidence="1">Belongs to the DNA mismatch repair MutS family.</text>
</comment>
<protein>
    <submittedName>
        <fullName evidence="8">Related to MutS protein homolog 5</fullName>
    </submittedName>
</protein>
<dbReference type="EMBL" id="FQ311430">
    <property type="protein sequence ID" value="CBQ67882.1"/>
    <property type="molecule type" value="Genomic_DNA"/>
</dbReference>
<dbReference type="PANTHER" id="PTHR11361:SF20">
    <property type="entry name" value="MUTS PROTEIN HOMOLOG 5"/>
    <property type="match status" value="1"/>
</dbReference>
<keyword evidence="4" id="KW-0238">DNA-binding</keyword>
<dbReference type="eggNOG" id="KOG0221">
    <property type="taxonomic scope" value="Eukaryota"/>
</dbReference>
<dbReference type="Pfam" id="PF05192">
    <property type="entry name" value="MutS_III"/>
    <property type="match status" value="1"/>
</dbReference>
<gene>
    <name evidence="8" type="ORF">sr10153.2</name>
</gene>
<name>E6ZKM9_SPORE</name>
<dbReference type="SUPFAM" id="SSF48334">
    <property type="entry name" value="DNA repair protein MutS, domain III"/>
    <property type="match status" value="2"/>
</dbReference>
<feature type="domain" description="DNA mismatch repair protein MutS core" evidence="6">
    <location>
        <begin position="275"/>
        <end position="577"/>
    </location>
</feature>
<sequence length="952" mass="103879">MSAASHSQALGTASGTNAAASHHRDNDEHSSIVQLAGPVSALAIEVLHGRIGCAVFLDEEQQLLLCEDLPCDFAFHDQAAASSARDTAAPPENVEVGSATGHEARNVPANSDAWNGYVGSLLSQFDPDLIVASSRCPEALLDILRDFAAQRRSVIDVRPATNFQLALGLSSIEEVTQFSQGDADREPPEYTSNDERSLSALVVLDAKVATSKSTLAISSVGPLLSSLRSRREIGRSLTLSSLCLDDHLFVDENTLKSLSIHSSDVHGIVHSKQDRQGFSILEILRRHEAVELFVRLDATSGMDRLRSQLKELCGVPQVCYRLNMGVGTASMWLNLMRTCNAIMNIRAELNSLDLTRSEMLNELKAQVVVDSLLELSDSIANTPQTLKDNQPSDPPQSKSTESTRGERRVSVLTFGCVLPRMRPSSDIGLLQLACCLLPADRLLDLRPERRDDRHAGRSLVGATVPTYSIWSGFSASNSIYLKNGRMSELDHNTRSVMQLGDVASFIVDKEIEILDGLQSMLQQCSPVLLAAHAALCQIDCLVAFARVATMYDLKRPVLVDDQVIRLKGSRHALKALSIESFVPNDIDLQGGIGLAAEQIEQGAAAEDQVGSQRDRIEAQPRPESQAEPRPGSHAESRHGSQGEPRPASQRSAATDSRDTDTKYSVMVLTGANSSGKSCLLQQAALAVYMCQCGSFVPAAHAELGVFDKILTRMRQDESVASEGSSFTRELGRLHRAMAMSTSKSLVILDEVGRECRSDDGAGLFIATIYDFLQRGPDCPIVLSATHHLRAIERHLPPTLPIQRAHMQSLLLPTLAETYNSLTYLYRLRPGFAGTSHACHCARLCGVPDLVVERAERICRIGLRAWHDAEAVQDEMVVRRLLELELGNGGEEGERERMKERIWGEVDDEMAMGYLGWVLTGDGDEEEEEEEMPLAVVAGEEEGLVDGRGEDDE</sequence>
<dbReference type="InterPro" id="IPR007696">
    <property type="entry name" value="DNA_mismatch_repair_MutS_core"/>
</dbReference>
<dbReference type="Gene3D" id="1.10.1420.10">
    <property type="match status" value="1"/>
</dbReference>
<keyword evidence="3" id="KW-0067">ATP-binding</keyword>
<dbReference type="Proteomes" id="UP000008867">
    <property type="component" value="Chromosome 1"/>
</dbReference>
<evidence type="ECO:0000256" key="5">
    <source>
        <dbReference type="SAM" id="MobiDB-lite"/>
    </source>
</evidence>
<dbReference type="GO" id="GO:0006298">
    <property type="term" value="P:mismatch repair"/>
    <property type="evidence" value="ECO:0007669"/>
    <property type="project" value="InterPro"/>
</dbReference>
<dbReference type="SMART" id="SM00533">
    <property type="entry name" value="MUTSd"/>
    <property type="match status" value="1"/>
</dbReference>
<reference evidence="8 9" key="1">
    <citation type="journal article" date="2010" name="Science">
        <title>Pathogenicity determinants in smut fungi revealed by genome comparison.</title>
        <authorList>
            <person name="Schirawski J."/>
            <person name="Mannhaupt G."/>
            <person name="Muench K."/>
            <person name="Brefort T."/>
            <person name="Schipper K."/>
            <person name="Doehlemann G."/>
            <person name="Di Stasio M."/>
            <person name="Roessel N."/>
            <person name="Mendoza-Mendoza A."/>
            <person name="Pester D."/>
            <person name="Mueller O."/>
            <person name="Winterberg B."/>
            <person name="Meyer E."/>
            <person name="Ghareeb H."/>
            <person name="Wollenberg T."/>
            <person name="Muensterkoetter M."/>
            <person name="Wong P."/>
            <person name="Walter M."/>
            <person name="Stukenbrock E."/>
            <person name="Gueldener U."/>
            <person name="Kahmann R."/>
        </authorList>
    </citation>
    <scope>NUCLEOTIDE SEQUENCE [LARGE SCALE GENOMIC DNA]</scope>
    <source>
        <strain evidence="9">SRZ2</strain>
    </source>
</reference>
<dbReference type="InterPro" id="IPR027417">
    <property type="entry name" value="P-loop_NTPase"/>
</dbReference>
<accession>E6ZKM9</accession>
<dbReference type="GO" id="GO:0030983">
    <property type="term" value="F:mismatched DNA binding"/>
    <property type="evidence" value="ECO:0007669"/>
    <property type="project" value="InterPro"/>
</dbReference>
<evidence type="ECO:0000256" key="3">
    <source>
        <dbReference type="ARBA" id="ARBA00022840"/>
    </source>
</evidence>
<feature type="domain" description="DNA mismatch repair proteins mutS family" evidence="7">
    <location>
        <begin position="663"/>
        <end position="859"/>
    </location>
</feature>
<evidence type="ECO:0000256" key="4">
    <source>
        <dbReference type="ARBA" id="ARBA00023125"/>
    </source>
</evidence>
<dbReference type="GO" id="GO:0140664">
    <property type="term" value="F:ATP-dependent DNA damage sensor activity"/>
    <property type="evidence" value="ECO:0007669"/>
    <property type="project" value="InterPro"/>
</dbReference>
<dbReference type="GO" id="GO:0005524">
    <property type="term" value="F:ATP binding"/>
    <property type="evidence" value="ECO:0007669"/>
    <property type="project" value="UniProtKB-KW"/>
</dbReference>
<evidence type="ECO:0000256" key="2">
    <source>
        <dbReference type="ARBA" id="ARBA00022741"/>
    </source>
</evidence>
<dbReference type="GO" id="GO:0005634">
    <property type="term" value="C:nucleus"/>
    <property type="evidence" value="ECO:0007669"/>
    <property type="project" value="TreeGrafter"/>
</dbReference>
<dbReference type="OrthoDB" id="29596at2759"/>
<dbReference type="GO" id="GO:0051026">
    <property type="term" value="P:chiasma assembly"/>
    <property type="evidence" value="ECO:0007669"/>
    <property type="project" value="TreeGrafter"/>
</dbReference>
<dbReference type="CDD" id="cd03281">
    <property type="entry name" value="ABC_MSH5_euk"/>
    <property type="match status" value="1"/>
</dbReference>
<evidence type="ECO:0000256" key="1">
    <source>
        <dbReference type="ARBA" id="ARBA00006271"/>
    </source>
</evidence>
<keyword evidence="2" id="KW-0547">Nucleotide-binding</keyword>
<feature type="compositionally biased region" description="Polar residues" evidence="5">
    <location>
        <begin position="1"/>
        <end position="19"/>
    </location>
</feature>
<dbReference type="InterPro" id="IPR045076">
    <property type="entry name" value="MutS"/>
</dbReference>
<evidence type="ECO:0000313" key="9">
    <source>
        <dbReference type="Proteomes" id="UP000008867"/>
    </source>
</evidence>
<evidence type="ECO:0000259" key="7">
    <source>
        <dbReference type="SMART" id="SM00534"/>
    </source>
</evidence>
<dbReference type="Pfam" id="PF00488">
    <property type="entry name" value="MutS_V"/>
    <property type="match status" value="1"/>
</dbReference>
<dbReference type="InterPro" id="IPR000432">
    <property type="entry name" value="DNA_mismatch_repair_MutS_C"/>
</dbReference>
<dbReference type="Gene3D" id="3.40.50.300">
    <property type="entry name" value="P-loop containing nucleotide triphosphate hydrolases"/>
    <property type="match status" value="1"/>
</dbReference>
<keyword evidence="9" id="KW-1185">Reference proteome</keyword>
<dbReference type="SUPFAM" id="SSF52540">
    <property type="entry name" value="P-loop containing nucleoside triphosphate hydrolases"/>
    <property type="match status" value="1"/>
</dbReference>
<dbReference type="SMART" id="SM00534">
    <property type="entry name" value="MUTSac"/>
    <property type="match status" value="1"/>
</dbReference>